<dbReference type="PANTHER" id="PTHR30383:SF5">
    <property type="entry name" value="SGNH HYDROLASE-TYPE ESTERASE DOMAIN-CONTAINING PROTEIN"/>
    <property type="match status" value="1"/>
</dbReference>
<organism evidence="2 3">
    <name type="scientific">Microbaculum marinum</name>
    <dbReference type="NCBI Taxonomy" id="1764581"/>
    <lineage>
        <taxon>Bacteria</taxon>
        <taxon>Pseudomonadati</taxon>
        <taxon>Pseudomonadota</taxon>
        <taxon>Alphaproteobacteria</taxon>
        <taxon>Hyphomicrobiales</taxon>
        <taxon>Tepidamorphaceae</taxon>
        <taxon>Microbaculum</taxon>
    </lineage>
</organism>
<evidence type="ECO:0000259" key="1">
    <source>
        <dbReference type="Pfam" id="PF13472"/>
    </source>
</evidence>
<dbReference type="AlphaFoldDB" id="A0AAW9RGG0"/>
<dbReference type="RefSeq" id="WP_340330520.1">
    <property type="nucleotide sequence ID" value="NZ_JAZHOF010000006.1"/>
</dbReference>
<dbReference type="Pfam" id="PF13472">
    <property type="entry name" value="Lipase_GDSL_2"/>
    <property type="match status" value="1"/>
</dbReference>
<reference evidence="2 3" key="1">
    <citation type="submission" date="2024-02" db="EMBL/GenBank/DDBJ databases">
        <title>Genome analysis and characterization of Microbaculum marinisediminis sp. nov., isolated from marine sediment.</title>
        <authorList>
            <person name="Du Z.-J."/>
            <person name="Ye Y.-Q."/>
            <person name="Zhang Z.-R."/>
            <person name="Yuan S.-M."/>
            <person name="Zhang X.-Y."/>
        </authorList>
    </citation>
    <scope>NUCLEOTIDE SEQUENCE [LARGE SCALE GENOMIC DNA]</scope>
    <source>
        <strain evidence="2 3">SDUM1044001</strain>
    </source>
</reference>
<gene>
    <name evidence="2" type="ORF">V3328_15115</name>
</gene>
<dbReference type="PANTHER" id="PTHR30383">
    <property type="entry name" value="THIOESTERASE 1/PROTEASE 1/LYSOPHOSPHOLIPASE L1"/>
    <property type="match status" value="1"/>
</dbReference>
<dbReference type="InterPro" id="IPR036514">
    <property type="entry name" value="SGNH_hydro_sf"/>
</dbReference>
<feature type="domain" description="SGNH hydrolase-type esterase" evidence="1">
    <location>
        <begin position="52"/>
        <end position="202"/>
    </location>
</feature>
<dbReference type="EMBL" id="JAZHOF010000006">
    <property type="protein sequence ID" value="MEJ8572819.1"/>
    <property type="molecule type" value="Genomic_DNA"/>
</dbReference>
<comment type="caution">
    <text evidence="2">The sequence shown here is derived from an EMBL/GenBank/DDBJ whole genome shotgun (WGS) entry which is preliminary data.</text>
</comment>
<dbReference type="Gene3D" id="3.40.50.1110">
    <property type="entry name" value="SGNH hydrolase"/>
    <property type="match status" value="1"/>
</dbReference>
<sequence>MKIARVSVAGALIVCLLALVPVVYSKPLRQHYVQTVQRYIAYMVPPLIVLAGDSLTAEGFWHQDLVKNPLALVNLAEGGLTIAQVATQVAAAKSYAPRNILILAGTNDIVLFGRTTDEIRNDYDFLLSQTEREWNVVVTLIPYTSYPKYSESISNANAAITEVAIEHGAEIVDLNSAISDDRVLLPAYTTDGVHLSRFGYRIWADELRIRLSR</sequence>
<protein>
    <submittedName>
        <fullName evidence="2">GDSL-type esterase/lipase family protein</fullName>
    </submittedName>
</protein>
<evidence type="ECO:0000313" key="3">
    <source>
        <dbReference type="Proteomes" id="UP001378188"/>
    </source>
</evidence>
<dbReference type="Proteomes" id="UP001378188">
    <property type="component" value="Unassembled WGS sequence"/>
</dbReference>
<keyword evidence="3" id="KW-1185">Reference proteome</keyword>
<dbReference type="InterPro" id="IPR013830">
    <property type="entry name" value="SGNH_hydro"/>
</dbReference>
<dbReference type="SUPFAM" id="SSF52266">
    <property type="entry name" value="SGNH hydrolase"/>
    <property type="match status" value="1"/>
</dbReference>
<dbReference type="GO" id="GO:0004622">
    <property type="term" value="F:phosphatidylcholine lysophospholipase activity"/>
    <property type="evidence" value="ECO:0007669"/>
    <property type="project" value="TreeGrafter"/>
</dbReference>
<name>A0AAW9RGG0_9HYPH</name>
<proteinExistence type="predicted"/>
<evidence type="ECO:0000313" key="2">
    <source>
        <dbReference type="EMBL" id="MEJ8572819.1"/>
    </source>
</evidence>
<accession>A0AAW9RGG0</accession>
<dbReference type="InterPro" id="IPR051532">
    <property type="entry name" value="Ester_Hydrolysis_Enzymes"/>
</dbReference>